<proteinExistence type="predicted"/>
<evidence type="ECO:0000313" key="3">
    <source>
        <dbReference type="Proteomes" id="UP000813427"/>
    </source>
</evidence>
<gene>
    <name evidence="2" type="ORF">BKA59DRAFT_454777</name>
</gene>
<name>A0A8K0RWP9_9HYPO</name>
<dbReference type="OrthoDB" id="1262810at2759"/>
<dbReference type="Proteomes" id="UP000813427">
    <property type="component" value="Unassembled WGS sequence"/>
</dbReference>
<comment type="caution">
    <text evidence="2">The sequence shown here is derived from an EMBL/GenBank/DDBJ whole genome shotgun (WGS) entry which is preliminary data.</text>
</comment>
<reference evidence="2" key="1">
    <citation type="journal article" date="2021" name="Nat. Commun.">
        <title>Genetic determinants of endophytism in the Arabidopsis root mycobiome.</title>
        <authorList>
            <person name="Mesny F."/>
            <person name="Miyauchi S."/>
            <person name="Thiergart T."/>
            <person name="Pickel B."/>
            <person name="Atanasova L."/>
            <person name="Karlsson M."/>
            <person name="Huettel B."/>
            <person name="Barry K.W."/>
            <person name="Haridas S."/>
            <person name="Chen C."/>
            <person name="Bauer D."/>
            <person name="Andreopoulos W."/>
            <person name="Pangilinan J."/>
            <person name="LaButti K."/>
            <person name="Riley R."/>
            <person name="Lipzen A."/>
            <person name="Clum A."/>
            <person name="Drula E."/>
            <person name="Henrissat B."/>
            <person name="Kohler A."/>
            <person name="Grigoriev I.V."/>
            <person name="Martin F.M."/>
            <person name="Hacquard S."/>
        </authorList>
    </citation>
    <scope>NUCLEOTIDE SEQUENCE</scope>
    <source>
        <strain evidence="2">MPI-SDFR-AT-0068</strain>
    </source>
</reference>
<evidence type="ECO:0000313" key="2">
    <source>
        <dbReference type="EMBL" id="KAH7245715.1"/>
    </source>
</evidence>
<evidence type="ECO:0000256" key="1">
    <source>
        <dbReference type="SAM" id="MobiDB-lite"/>
    </source>
</evidence>
<dbReference type="PANTHER" id="PTHR32387">
    <property type="entry name" value="WU:FJ29H11"/>
    <property type="match status" value="1"/>
</dbReference>
<sequence>MANTQGAGQPPRNSNNENKSAPSQTTEKRIRDNVVKLLFELLRNADGKAYSECAARKESPFATFKIYPKQIIIDCNEDGLTKLDLDAICRLDPKAASFKAILIASKTVHIQSSYFSFEFEHKGEGRTIKPVWVAPVDDVPETLTRLTLRLHDQGVDEDLQFMRDTVLSQFEQLSGTSLLFLKKLQRITVEFYDTDGKLKKSKHFRKEKIDDCRVSIEGISIIEGKQATDSQIYHVAEQPAESLATSVILAFPLDKDHKPTVCYGKMEVFNILPIAFTKYNFHLHADFDLESDRKTLNATSRRNLELHSFWRHPTLCYDWPTFLPSPEKNDEVFWDGLDTAFREKSSYIVVECRRDSMRTMQDAMFLPESMRDKDGKPLLDDPDHDLFLSSNYSDSAVEALKNHGLKTAGFDALVALLEKDLKREDSKMKARGTSDEWHSQMANLLSSFARIRPSHAETLKGLSLVPLENGKWVSFNFGPVYISTKLGFEVPPCLDIQMLSLSLPIPQHVLFQYLGATSATVNQVRDLSATCLDSPKDLSIQDLLSCLSYLYLTHKVPGFRQQEQYEKVQVMDMNLRRIKPHLKAIYLAGTDHPYSPESLLPTDKFPDLFLHRTILEACPSRTGLFVPTWRDWLCKSIGVRGEISLLPKIGAKPLEILEHIYKCRPDKFLGFLKYRWVNEGARLKNCDTLILFLRDFPAEDICVSDFPVKFKNTWLPDRDLEMIVKRYVDDLSYFPFLKIERDDTCQSVKVEWDFLTRYILAKNDQDMELFIELVESMKRLCAKDVSDSQFRSMVDLYSEIDTMLTEPRKGRNERALEFFDDSGILYVDDHGPIWTGSSSCLWAAPPDMITSYSLKSFFTQRDCNPQQMKTLEALFQKKMGIRNATIDDLVVELTELRNAECEDIPRIVGIYKYLDEQIDAAAELRIAFEESPLLFQISDGCSSWKKTADFVWVHDETGTELAASYTKLKRFFTFKLGVKVSGEELLKSPPTTAEEAREVLALLNDAQDVSWFSTSQLCEKVMFPVRYPDGRVLLENRDSGFLIGDRQGWNVRFDKRIKLLDMELSEVRRLSSLFWKLCLAARYLSSRVTEGTSILAIDESPVSLDSRDLKHKAYQITRIAATYSSGRYFKNESAFYEQLRTIRTIESDQISSTLMVFQDSQFIESEAALGTACAHISENSGALTVYVPKNAKAQEICYLSKLPKLFAKWLEPSYQYGQELITVLTLAFASDKAILNDVLDDQGIAKLSFEDKDVIENGSSDGEEEYFDVEEPKSSKDHAPDSQNVGKDIQKAAT</sequence>
<organism evidence="2 3">
    <name type="scientific">Fusarium tricinctum</name>
    <dbReference type="NCBI Taxonomy" id="61284"/>
    <lineage>
        <taxon>Eukaryota</taxon>
        <taxon>Fungi</taxon>
        <taxon>Dikarya</taxon>
        <taxon>Ascomycota</taxon>
        <taxon>Pezizomycotina</taxon>
        <taxon>Sordariomycetes</taxon>
        <taxon>Hypocreomycetidae</taxon>
        <taxon>Hypocreales</taxon>
        <taxon>Nectriaceae</taxon>
        <taxon>Fusarium</taxon>
        <taxon>Fusarium tricinctum species complex</taxon>
    </lineage>
</organism>
<dbReference type="PANTHER" id="PTHR32387:SF0">
    <property type="entry name" value="PROTEIN NO VEIN"/>
    <property type="match status" value="1"/>
</dbReference>
<feature type="region of interest" description="Disordered" evidence="1">
    <location>
        <begin position="1255"/>
        <end position="1294"/>
    </location>
</feature>
<keyword evidence="3" id="KW-1185">Reference proteome</keyword>
<feature type="compositionally biased region" description="Polar residues" evidence="1">
    <location>
        <begin position="1"/>
        <end position="25"/>
    </location>
</feature>
<feature type="region of interest" description="Disordered" evidence="1">
    <location>
        <begin position="1"/>
        <end position="27"/>
    </location>
</feature>
<accession>A0A8K0RWP9</accession>
<dbReference type="EMBL" id="JAGPXF010000004">
    <property type="protein sequence ID" value="KAH7245715.1"/>
    <property type="molecule type" value="Genomic_DNA"/>
</dbReference>
<feature type="compositionally biased region" description="Basic and acidic residues" evidence="1">
    <location>
        <begin position="1270"/>
        <end position="1280"/>
    </location>
</feature>
<protein>
    <submittedName>
        <fullName evidence="2">Uncharacterized protein</fullName>
    </submittedName>
</protein>
<dbReference type="InterPro" id="IPR052957">
    <property type="entry name" value="Auxin_embryo_med"/>
</dbReference>